<dbReference type="Pfam" id="PF07669">
    <property type="entry name" value="Eco57I"/>
    <property type="match status" value="1"/>
</dbReference>
<dbReference type="InterPro" id="IPR025931">
    <property type="entry name" value="TaqI_C"/>
</dbReference>
<gene>
    <name evidence="12" type="ORF">HKBW3S25_00224</name>
    <name evidence="13" type="ORF">HKBW3S33_00358</name>
    <name evidence="14" type="ORF">HKBW3S43_01049</name>
</gene>
<dbReference type="InterPro" id="IPR050953">
    <property type="entry name" value="N4_N6_ade-DNA_methylase"/>
</dbReference>
<accession>A0A6V8Q943</accession>
<evidence type="ECO:0000313" key="17">
    <source>
        <dbReference type="Proteomes" id="UP000591948"/>
    </source>
</evidence>
<evidence type="ECO:0000313" key="15">
    <source>
        <dbReference type="Proteomes" id="UP000543224"/>
    </source>
</evidence>
<feature type="domain" description="TaqI-like C-terminal specificity" evidence="10">
    <location>
        <begin position="812"/>
        <end position="922"/>
    </location>
</feature>
<dbReference type="SUPFAM" id="SSF116734">
    <property type="entry name" value="DNA methylase specificity domain"/>
    <property type="match status" value="1"/>
</dbReference>
<dbReference type="Pfam" id="PF12950">
    <property type="entry name" value="TaqI_C"/>
    <property type="match status" value="1"/>
</dbReference>
<dbReference type="Proteomes" id="UP000591948">
    <property type="component" value="Unassembled WGS sequence"/>
</dbReference>
<keyword evidence="2" id="KW-0489">Methyltransferase</keyword>
<evidence type="ECO:0000256" key="6">
    <source>
        <dbReference type="ARBA" id="ARBA00023125"/>
    </source>
</evidence>
<evidence type="ECO:0000256" key="7">
    <source>
        <dbReference type="ARBA" id="ARBA00047942"/>
    </source>
</evidence>
<dbReference type="EMBL" id="BLSB01000072">
    <property type="protein sequence ID" value="GFP35257.1"/>
    <property type="molecule type" value="Genomic_DNA"/>
</dbReference>
<dbReference type="InterPro" id="IPR002052">
    <property type="entry name" value="DNA_methylase_N6_adenine_CS"/>
</dbReference>
<sequence>MSVTLRKHYPKADTDFLTKIFAVVEGFCHRGKPYLSYLQSREKHDEFLMRDNLIKPLFVALGYHPQQDFSPEETISTGRIDTIIRNHENHPIVIIETQSSRLKDLSEHRRRLFTYTEEMGARFAVLSDGVRFEAWECPGKGKARFRRIELNLQDIYGRWVVKGIGGLTETEVGEMLKLAYLSKQFLFVSEEELYQEPELDVSHPTIFPQLLEDLQRAMRLAKEEICGQFEIRQQEYQEYQQLQGRTARGETFYLWELKKFKDCRHTMTAFQEWRQVSAAANSGSQELFCTETMYILFNRLLLLRIFEDKGLTTRKISNGGIKNWLAWKGFFEFRKVNWSELLRSAYETMNQVYPHLYRPGIFDWYVPESETVLRILFVFNRYNFKKVDRDILGKLYERYLDREERKRLGQFYTPEEVIDYILQAVGYTSDREIEGKKLLDPACGSGGFLVRAVNALSQRLQAKDFDAETILSQIQDSIYGFDLNPFAAHLAEMNLLFQVIDLINEAKQANPAFKMEKFNIYVTDSLAPPKVATAMQLSLAEELPSEYAEDAEVVRQMKLKQGSFANGFDFVVTNPPYVRTESISPDYKKRLAQHFKEVYEGRFDLYIFFLGLGLKMLSERGKLGYIVPAKFLVTENGGRLRQYILTNASIREVVDISQSKVFKEVGNYPVIVTFQKEDEESARNSAQIRIGRWLADSIEALPELVQAKEAKDKSYQIYHIRQGRFATNFDSIFDIGCTEEVHTLCQKIATDCTRLGEIAETHNGIITGKQGEEGRTRLKNIISAQDFSALSLSSSRAKLCKKVLASGESVPDRYATSWQGEYIIYVPEELAAPRKPSWFETNKLIIRDIATRPTATYDDQQFYCLQNLNVILLKDGSYHLKYLLAILNSRLIDFYYKAAFSMLHIGSNYMRYRPRWLNTLPIKPARLERQAKLVGLVDEMLAINRELRRLKALAGDFVALVSSIELPLTSLASSSAVKQVSIPPVLGAPKLSLEGERVYLAREAFIEMVDEKCAHYLLLYFDAMKDKLEGKTQGELLQHLCLPASVSAIEAALAQKAALEKEIQKLETQRSHIDDEIDNRVYELYNLESRQVDMVKEQEKGELQ</sequence>
<evidence type="ECO:0000313" key="12">
    <source>
        <dbReference type="EMBL" id="GFP24787.1"/>
    </source>
</evidence>
<comment type="caution">
    <text evidence="12">The sequence shown here is derived from an EMBL/GenBank/DDBJ whole genome shotgun (WGS) entry which is preliminary data.</text>
</comment>
<protein>
    <recommendedName>
        <fullName evidence="1">site-specific DNA-methyltransferase (adenine-specific)</fullName>
        <ecNumber evidence="1">2.1.1.72</ecNumber>
    </recommendedName>
</protein>
<feature type="domain" description="Type I restriction enzyme R protein N-terminal" evidence="11">
    <location>
        <begin position="49"/>
        <end position="137"/>
    </location>
</feature>
<dbReference type="EMBL" id="BLRX01000014">
    <property type="protein sequence ID" value="GFP24787.1"/>
    <property type="molecule type" value="Genomic_DNA"/>
</dbReference>
<name>A0A6V8Q943_9ACTN</name>
<evidence type="ECO:0000259" key="9">
    <source>
        <dbReference type="Pfam" id="PF07669"/>
    </source>
</evidence>
<dbReference type="InterPro" id="IPR011639">
    <property type="entry name" value="MethylTrfase_TaqI-like_dom"/>
</dbReference>
<dbReference type="RefSeq" id="WP_176229894.1">
    <property type="nucleotide sequence ID" value="NZ_BLRY01000009.1"/>
</dbReference>
<dbReference type="InterPro" id="IPR029063">
    <property type="entry name" value="SAM-dependent_MTases_sf"/>
</dbReference>
<dbReference type="Proteomes" id="UP000543224">
    <property type="component" value="Unassembled WGS sequence"/>
</dbReference>
<dbReference type="Proteomes" id="UP000576480">
    <property type="component" value="Unassembled WGS sequence"/>
</dbReference>
<reference evidence="15 16" key="1">
    <citation type="journal article" date="2020" name="Front. Microbiol.">
        <title>Single-cell genomics of novel Actinobacteria with the Wood-Ljungdahl pathway discovered in a serpentinizing system.</title>
        <authorList>
            <person name="Merino N."/>
            <person name="Kawai M."/>
            <person name="Boyd E.S."/>
            <person name="Colman D.R."/>
            <person name="McGlynn S.E."/>
            <person name="Nealson K.H."/>
            <person name="Kurokawa K."/>
            <person name="Hongoh Y."/>
        </authorList>
    </citation>
    <scope>NUCLEOTIDE SEQUENCE [LARGE SCALE GENOMIC DNA]</scope>
    <source>
        <strain evidence="12 15">S25</strain>
        <strain evidence="13 17">S33</strain>
        <strain evidence="14 16">S43</strain>
    </source>
</reference>
<dbReference type="Gene3D" id="3.90.220.10">
    <property type="entry name" value="Adenine-n6-DNA-methyltransferase Taqi, Chain A, domain 2"/>
    <property type="match status" value="1"/>
</dbReference>
<evidence type="ECO:0000259" key="10">
    <source>
        <dbReference type="Pfam" id="PF12950"/>
    </source>
</evidence>
<keyword evidence="17" id="KW-1185">Reference proteome</keyword>
<evidence type="ECO:0000256" key="5">
    <source>
        <dbReference type="ARBA" id="ARBA00022747"/>
    </source>
</evidence>
<dbReference type="GO" id="GO:0009007">
    <property type="term" value="F:site-specific DNA-methyltransferase (adenine-specific) activity"/>
    <property type="evidence" value="ECO:0007669"/>
    <property type="project" value="UniProtKB-EC"/>
</dbReference>
<dbReference type="PANTHER" id="PTHR33841:SF6">
    <property type="entry name" value="TYPE II METHYLTRANSFERASE M.HINDII"/>
    <property type="match status" value="1"/>
</dbReference>
<keyword evidence="6" id="KW-0238">DNA-binding</keyword>
<dbReference type="GO" id="GO:0009307">
    <property type="term" value="P:DNA restriction-modification system"/>
    <property type="evidence" value="ECO:0007669"/>
    <property type="project" value="UniProtKB-KW"/>
</dbReference>
<keyword evidence="4" id="KW-0949">S-adenosyl-L-methionine</keyword>
<evidence type="ECO:0000256" key="1">
    <source>
        <dbReference type="ARBA" id="ARBA00011900"/>
    </source>
</evidence>
<feature type="domain" description="Type II methyltransferase M.TaqI-like" evidence="9">
    <location>
        <begin position="477"/>
        <end position="662"/>
    </location>
</feature>
<dbReference type="PANTHER" id="PTHR33841">
    <property type="entry name" value="DNA METHYLTRANSFERASE YEEA-RELATED"/>
    <property type="match status" value="1"/>
</dbReference>
<dbReference type="PROSITE" id="PS00092">
    <property type="entry name" value="N6_MTASE"/>
    <property type="match status" value="1"/>
</dbReference>
<dbReference type="SUPFAM" id="SSF53335">
    <property type="entry name" value="S-adenosyl-L-methionine-dependent methyltransferases"/>
    <property type="match status" value="1"/>
</dbReference>
<dbReference type="EC" id="2.1.1.72" evidence="1"/>
<evidence type="ECO:0000259" key="11">
    <source>
        <dbReference type="Pfam" id="PF13588"/>
    </source>
</evidence>
<evidence type="ECO:0000313" key="13">
    <source>
        <dbReference type="EMBL" id="GFP26945.1"/>
    </source>
</evidence>
<evidence type="ECO:0000313" key="16">
    <source>
        <dbReference type="Proteomes" id="UP000576480"/>
    </source>
</evidence>
<evidence type="ECO:0000256" key="3">
    <source>
        <dbReference type="ARBA" id="ARBA00022679"/>
    </source>
</evidence>
<organism evidence="12 15">
    <name type="scientific">Candidatus Hakubella thermalkaliphila</name>
    <dbReference type="NCBI Taxonomy" id="2754717"/>
    <lineage>
        <taxon>Bacteria</taxon>
        <taxon>Bacillati</taxon>
        <taxon>Actinomycetota</taxon>
        <taxon>Actinomycetota incertae sedis</taxon>
        <taxon>Candidatus Hakubellales</taxon>
        <taxon>Candidatus Hakubellaceae</taxon>
        <taxon>Candidatus Hakubella</taxon>
    </lineage>
</organism>
<evidence type="ECO:0000256" key="4">
    <source>
        <dbReference type="ARBA" id="ARBA00022691"/>
    </source>
</evidence>
<dbReference type="EMBL" id="BLRY01000009">
    <property type="protein sequence ID" value="GFP26945.1"/>
    <property type="molecule type" value="Genomic_DNA"/>
</dbReference>
<keyword evidence="8" id="KW-0175">Coiled coil</keyword>
<keyword evidence="3" id="KW-0808">Transferase</keyword>
<comment type="catalytic activity">
    <reaction evidence="7">
        <text>a 2'-deoxyadenosine in DNA + S-adenosyl-L-methionine = an N(6)-methyl-2'-deoxyadenosine in DNA + S-adenosyl-L-homocysteine + H(+)</text>
        <dbReference type="Rhea" id="RHEA:15197"/>
        <dbReference type="Rhea" id="RHEA-COMP:12418"/>
        <dbReference type="Rhea" id="RHEA-COMP:12419"/>
        <dbReference type="ChEBI" id="CHEBI:15378"/>
        <dbReference type="ChEBI" id="CHEBI:57856"/>
        <dbReference type="ChEBI" id="CHEBI:59789"/>
        <dbReference type="ChEBI" id="CHEBI:90615"/>
        <dbReference type="ChEBI" id="CHEBI:90616"/>
        <dbReference type="EC" id="2.1.1.72"/>
    </reaction>
</comment>
<feature type="coiled-coil region" evidence="8">
    <location>
        <begin position="1049"/>
        <end position="1076"/>
    </location>
</feature>
<dbReference type="InterPro" id="IPR029464">
    <property type="entry name" value="HSDR_N"/>
</dbReference>
<dbReference type="PRINTS" id="PR00507">
    <property type="entry name" value="N12N6MTFRASE"/>
</dbReference>
<dbReference type="Gene3D" id="3.40.50.150">
    <property type="entry name" value="Vaccinia Virus protein VP39"/>
    <property type="match status" value="1"/>
</dbReference>
<evidence type="ECO:0000256" key="8">
    <source>
        <dbReference type="SAM" id="Coils"/>
    </source>
</evidence>
<dbReference type="GO" id="GO:0003677">
    <property type="term" value="F:DNA binding"/>
    <property type="evidence" value="ECO:0007669"/>
    <property type="project" value="UniProtKB-KW"/>
</dbReference>
<proteinExistence type="predicted"/>
<evidence type="ECO:0000313" key="14">
    <source>
        <dbReference type="EMBL" id="GFP35257.1"/>
    </source>
</evidence>
<dbReference type="Pfam" id="PF13588">
    <property type="entry name" value="HSDR_N_2"/>
    <property type="match status" value="1"/>
</dbReference>
<evidence type="ECO:0000256" key="2">
    <source>
        <dbReference type="ARBA" id="ARBA00022603"/>
    </source>
</evidence>
<dbReference type="AlphaFoldDB" id="A0A6V8Q943"/>
<dbReference type="InterPro" id="IPR023135">
    <property type="entry name" value="N6_DNA_MeTrfase_TaqI_C"/>
</dbReference>
<dbReference type="GO" id="GO:0032259">
    <property type="term" value="P:methylation"/>
    <property type="evidence" value="ECO:0007669"/>
    <property type="project" value="UniProtKB-KW"/>
</dbReference>
<keyword evidence="5" id="KW-0680">Restriction system</keyword>